<evidence type="ECO:0000313" key="7">
    <source>
        <dbReference type="EMBL" id="GAU95185.1"/>
    </source>
</evidence>
<feature type="chain" id="PRO_5008897992" description="Receptor ligand binding region domain-containing protein" evidence="5">
    <location>
        <begin position="28"/>
        <end position="315"/>
    </location>
</feature>
<organism evidence="7 8">
    <name type="scientific">Ramazzottius varieornatus</name>
    <name type="common">Water bear</name>
    <name type="synonym">Tardigrade</name>
    <dbReference type="NCBI Taxonomy" id="947166"/>
    <lineage>
        <taxon>Eukaryota</taxon>
        <taxon>Metazoa</taxon>
        <taxon>Ecdysozoa</taxon>
        <taxon>Tardigrada</taxon>
        <taxon>Eutardigrada</taxon>
        <taxon>Parachela</taxon>
        <taxon>Hypsibioidea</taxon>
        <taxon>Ramazzottiidae</taxon>
        <taxon>Ramazzottius</taxon>
    </lineage>
</organism>
<keyword evidence="5" id="KW-0732">Signal</keyword>
<protein>
    <recommendedName>
        <fullName evidence="6">Receptor ligand binding region domain-containing protein</fullName>
    </recommendedName>
</protein>
<dbReference type="InterPro" id="IPR001828">
    <property type="entry name" value="ANF_lig-bd_rcpt"/>
</dbReference>
<dbReference type="OrthoDB" id="1890790at2759"/>
<evidence type="ECO:0000256" key="4">
    <source>
        <dbReference type="ARBA" id="ARBA00023136"/>
    </source>
</evidence>
<dbReference type="Gene3D" id="3.40.50.2300">
    <property type="match status" value="1"/>
</dbReference>
<evidence type="ECO:0000256" key="3">
    <source>
        <dbReference type="ARBA" id="ARBA00022989"/>
    </source>
</evidence>
<gene>
    <name evidence="7" type="primary">RvY_06849-1</name>
    <name evidence="7" type="synonym">RvY_06849.1</name>
    <name evidence="7" type="ORF">RvY_06849</name>
</gene>
<evidence type="ECO:0000256" key="2">
    <source>
        <dbReference type="ARBA" id="ARBA00022692"/>
    </source>
</evidence>
<evidence type="ECO:0000259" key="6">
    <source>
        <dbReference type="Pfam" id="PF01094"/>
    </source>
</evidence>
<accession>A0A1D1V3B0</accession>
<proteinExistence type="predicted"/>
<dbReference type="SUPFAM" id="SSF53822">
    <property type="entry name" value="Periplasmic binding protein-like I"/>
    <property type="match status" value="1"/>
</dbReference>
<dbReference type="InterPro" id="IPR028082">
    <property type="entry name" value="Peripla_BP_I"/>
</dbReference>
<dbReference type="EMBL" id="BDGG01000003">
    <property type="protein sequence ID" value="GAU95185.1"/>
    <property type="molecule type" value="Genomic_DNA"/>
</dbReference>
<dbReference type="GO" id="GO:0016020">
    <property type="term" value="C:membrane"/>
    <property type="evidence" value="ECO:0007669"/>
    <property type="project" value="UniProtKB-SubCell"/>
</dbReference>
<dbReference type="STRING" id="947166.A0A1D1V3B0"/>
<dbReference type="Pfam" id="PF01094">
    <property type="entry name" value="ANF_receptor"/>
    <property type="match status" value="1"/>
</dbReference>
<keyword evidence="3" id="KW-1133">Transmembrane helix</keyword>
<dbReference type="AlphaFoldDB" id="A0A1D1V3B0"/>
<evidence type="ECO:0000256" key="5">
    <source>
        <dbReference type="SAM" id="SignalP"/>
    </source>
</evidence>
<evidence type="ECO:0000313" key="8">
    <source>
        <dbReference type="Proteomes" id="UP000186922"/>
    </source>
</evidence>
<keyword evidence="2" id="KW-0812">Transmembrane</keyword>
<evidence type="ECO:0000256" key="1">
    <source>
        <dbReference type="ARBA" id="ARBA00004370"/>
    </source>
</evidence>
<comment type="subcellular location">
    <subcellularLocation>
        <location evidence="1">Membrane</location>
    </subcellularLocation>
</comment>
<dbReference type="PROSITE" id="PS51257">
    <property type="entry name" value="PROKAR_LIPOPROTEIN"/>
    <property type="match status" value="1"/>
</dbReference>
<sequence>MARHAGIMAFFILTSCLLLSSTIRVKCNKHHIKIVTPGYVGFSNLGTLTILGPAFESGLKDLRRYEDVFTVSHSYLYNESFKDCAQHVTNVQDMLAGWYYREIATDNRSTIVIVTSGCTEGTLLNQLAASWNVLLITTFNSDVLIRDKGKSPTWVTTNVAPSAYHGDLFYQIFVKFKWKSAYVVVDNGAISYYPYVGTQTVALLRRMLFPTVYVTYDSKKSEMNFSSLLTRMSRESRVILFLGHPPQLRKLLIAADKLNMTNGHFVFIATQLFEHPIYGNLTWKNFDDDDTAVERAYGNLVLVVGILLQNEPLLQ</sequence>
<dbReference type="Proteomes" id="UP000186922">
    <property type="component" value="Unassembled WGS sequence"/>
</dbReference>
<name>A0A1D1V3B0_RAMVA</name>
<feature type="signal peptide" evidence="5">
    <location>
        <begin position="1"/>
        <end position="27"/>
    </location>
</feature>
<reference evidence="7 8" key="1">
    <citation type="journal article" date="2016" name="Nat. Commun.">
        <title>Extremotolerant tardigrade genome and improved radiotolerance of human cultured cells by tardigrade-unique protein.</title>
        <authorList>
            <person name="Hashimoto T."/>
            <person name="Horikawa D.D."/>
            <person name="Saito Y."/>
            <person name="Kuwahara H."/>
            <person name="Kozuka-Hata H."/>
            <person name="Shin-I T."/>
            <person name="Minakuchi Y."/>
            <person name="Ohishi K."/>
            <person name="Motoyama A."/>
            <person name="Aizu T."/>
            <person name="Enomoto A."/>
            <person name="Kondo K."/>
            <person name="Tanaka S."/>
            <person name="Hara Y."/>
            <person name="Koshikawa S."/>
            <person name="Sagara H."/>
            <person name="Miura T."/>
            <person name="Yokobori S."/>
            <person name="Miyagawa K."/>
            <person name="Suzuki Y."/>
            <person name="Kubo T."/>
            <person name="Oyama M."/>
            <person name="Kohara Y."/>
            <person name="Fujiyama A."/>
            <person name="Arakawa K."/>
            <person name="Katayama T."/>
            <person name="Toyoda A."/>
            <person name="Kunieda T."/>
        </authorList>
    </citation>
    <scope>NUCLEOTIDE SEQUENCE [LARGE SCALE GENOMIC DNA]</scope>
    <source>
        <strain evidence="7 8">YOKOZUNA-1</strain>
    </source>
</reference>
<feature type="domain" description="Receptor ligand binding region" evidence="6">
    <location>
        <begin position="110"/>
        <end position="277"/>
    </location>
</feature>
<comment type="caution">
    <text evidence="7">The sequence shown here is derived from an EMBL/GenBank/DDBJ whole genome shotgun (WGS) entry which is preliminary data.</text>
</comment>
<keyword evidence="4" id="KW-0472">Membrane</keyword>
<keyword evidence="8" id="KW-1185">Reference proteome</keyword>